<accession>A0A645EVI6</accession>
<dbReference type="InterPro" id="IPR004358">
    <property type="entry name" value="Sig_transdc_His_kin-like_C"/>
</dbReference>
<name>A0A645EVI6_9ZZZZ</name>
<sequence>MEGAGVGLYLVREILEAQGGSVRALPSHRGGTIFQMMLPKKKYSLE</sequence>
<dbReference type="Gene3D" id="3.30.565.10">
    <property type="entry name" value="Histidine kinase-like ATPase, C-terminal domain"/>
    <property type="match status" value="1"/>
</dbReference>
<gene>
    <name evidence="1" type="ORF">SDC9_153312</name>
</gene>
<evidence type="ECO:0008006" key="2">
    <source>
        <dbReference type="Google" id="ProtNLM"/>
    </source>
</evidence>
<dbReference type="SUPFAM" id="SSF55874">
    <property type="entry name" value="ATPase domain of HSP90 chaperone/DNA topoisomerase II/histidine kinase"/>
    <property type="match status" value="1"/>
</dbReference>
<dbReference type="AlphaFoldDB" id="A0A645EVI6"/>
<reference evidence="1" key="1">
    <citation type="submission" date="2019-08" db="EMBL/GenBank/DDBJ databases">
        <authorList>
            <person name="Kucharzyk K."/>
            <person name="Murdoch R.W."/>
            <person name="Higgins S."/>
            <person name="Loffler F."/>
        </authorList>
    </citation>
    <scope>NUCLEOTIDE SEQUENCE</scope>
</reference>
<organism evidence="1">
    <name type="scientific">bioreactor metagenome</name>
    <dbReference type="NCBI Taxonomy" id="1076179"/>
    <lineage>
        <taxon>unclassified sequences</taxon>
        <taxon>metagenomes</taxon>
        <taxon>ecological metagenomes</taxon>
    </lineage>
</organism>
<dbReference type="EMBL" id="VSSQ01051940">
    <property type="protein sequence ID" value="MPN06058.1"/>
    <property type="molecule type" value="Genomic_DNA"/>
</dbReference>
<dbReference type="GO" id="GO:0016772">
    <property type="term" value="F:transferase activity, transferring phosphorus-containing groups"/>
    <property type="evidence" value="ECO:0007669"/>
    <property type="project" value="InterPro"/>
</dbReference>
<dbReference type="InterPro" id="IPR036890">
    <property type="entry name" value="HATPase_C_sf"/>
</dbReference>
<evidence type="ECO:0000313" key="1">
    <source>
        <dbReference type="EMBL" id="MPN06058.1"/>
    </source>
</evidence>
<proteinExistence type="predicted"/>
<dbReference type="PRINTS" id="PR00344">
    <property type="entry name" value="BCTRLSENSOR"/>
</dbReference>
<comment type="caution">
    <text evidence="1">The sequence shown here is derived from an EMBL/GenBank/DDBJ whole genome shotgun (WGS) entry which is preliminary data.</text>
</comment>
<protein>
    <recommendedName>
        <fullName evidence="2">Histidine kinase/HSP90-like ATPase domain-containing protein</fullName>
    </recommendedName>
</protein>